<feature type="transmembrane region" description="Helical" evidence="4">
    <location>
        <begin position="898"/>
        <end position="920"/>
    </location>
</feature>
<protein>
    <recommendedName>
        <fullName evidence="8">UDP-glycosyltransferases domain-containing protein</fullName>
    </recommendedName>
</protein>
<reference evidence="6 7" key="1">
    <citation type="submission" date="2022-05" db="EMBL/GenBank/DDBJ databases">
        <authorList>
            <consortium name="Genoscope - CEA"/>
            <person name="William W."/>
        </authorList>
    </citation>
    <scope>NUCLEOTIDE SEQUENCE [LARGE SCALE GENOMIC DNA]</scope>
</reference>
<keyword evidence="2" id="KW-0328">Glycosyltransferase</keyword>
<dbReference type="FunFam" id="3.40.50.2000:FF:000021">
    <property type="entry name" value="UDP-glucuronosyltransferase"/>
    <property type="match status" value="2"/>
</dbReference>
<evidence type="ECO:0000256" key="1">
    <source>
        <dbReference type="ARBA" id="ARBA00009995"/>
    </source>
</evidence>
<dbReference type="SUPFAM" id="SSF53756">
    <property type="entry name" value="UDP-Glycosyltransferase/glycogen phosphorylase"/>
    <property type="match status" value="2"/>
</dbReference>
<feature type="signal peptide" evidence="5">
    <location>
        <begin position="1"/>
        <end position="34"/>
    </location>
</feature>
<dbReference type="Proteomes" id="UP001159428">
    <property type="component" value="Unassembled WGS sequence"/>
</dbReference>
<evidence type="ECO:0000256" key="4">
    <source>
        <dbReference type="SAM" id="Phobius"/>
    </source>
</evidence>
<dbReference type="Pfam" id="PF00201">
    <property type="entry name" value="UDPGT"/>
    <property type="match status" value="2"/>
</dbReference>
<evidence type="ECO:0000313" key="6">
    <source>
        <dbReference type="EMBL" id="CAH3119733.1"/>
    </source>
</evidence>
<keyword evidence="4" id="KW-0472">Membrane</keyword>
<dbReference type="AlphaFoldDB" id="A0AAU9WN07"/>
<dbReference type="PANTHER" id="PTHR48043:SF145">
    <property type="entry name" value="FI06409P-RELATED"/>
    <property type="match status" value="1"/>
</dbReference>
<proteinExistence type="inferred from homology"/>
<comment type="caution">
    <text evidence="6">The sequence shown here is derived from an EMBL/GenBank/DDBJ whole genome shotgun (WGS) entry which is preliminary data.</text>
</comment>
<evidence type="ECO:0000256" key="2">
    <source>
        <dbReference type="ARBA" id="ARBA00022676"/>
    </source>
</evidence>
<keyword evidence="7" id="KW-1185">Reference proteome</keyword>
<evidence type="ECO:0000256" key="3">
    <source>
        <dbReference type="ARBA" id="ARBA00022679"/>
    </source>
</evidence>
<gene>
    <name evidence="6" type="ORF">PMEA_00008439</name>
</gene>
<dbReference type="PANTHER" id="PTHR48043">
    <property type="entry name" value="EG:EG0003.4 PROTEIN-RELATED"/>
    <property type="match status" value="1"/>
</dbReference>
<evidence type="ECO:0008006" key="8">
    <source>
        <dbReference type="Google" id="ProtNLM"/>
    </source>
</evidence>
<dbReference type="InterPro" id="IPR002213">
    <property type="entry name" value="UDP_glucos_trans"/>
</dbReference>
<comment type="similarity">
    <text evidence="1">Belongs to the UDP-glycosyltransferase family.</text>
</comment>
<keyword evidence="4" id="KW-0812">Transmembrane</keyword>
<dbReference type="Gene3D" id="3.40.50.2000">
    <property type="entry name" value="Glycogen Phosphorylase B"/>
    <property type="match status" value="4"/>
</dbReference>
<keyword evidence="5" id="KW-0732">Signal</keyword>
<name>A0AAU9WN07_9CNID</name>
<evidence type="ECO:0000256" key="5">
    <source>
        <dbReference type="SAM" id="SignalP"/>
    </source>
</evidence>
<keyword evidence="3" id="KW-0808">Transferase</keyword>
<organism evidence="6 7">
    <name type="scientific">Pocillopora meandrina</name>
    <dbReference type="NCBI Taxonomy" id="46732"/>
    <lineage>
        <taxon>Eukaryota</taxon>
        <taxon>Metazoa</taxon>
        <taxon>Cnidaria</taxon>
        <taxon>Anthozoa</taxon>
        <taxon>Hexacorallia</taxon>
        <taxon>Scleractinia</taxon>
        <taxon>Astrocoeniina</taxon>
        <taxon>Pocilloporidae</taxon>
        <taxon>Pocillopora</taxon>
    </lineage>
</organism>
<dbReference type="GO" id="GO:0008194">
    <property type="term" value="F:UDP-glycosyltransferase activity"/>
    <property type="evidence" value="ECO:0007669"/>
    <property type="project" value="InterPro"/>
</dbReference>
<sequence>MYSDQHSKSSIWTSSKMALLTMLLLSLTVNSAFSARIAAFCTIGKSQYMNLRGILEELASRGHEVTMVIPSTEKVQLSDRVQHKIFKIPYEPGFMENELLKLELEGDKFRLLSKMMEVLSTVCESVLNDTKIMEELRGYDLLVYDVLGVCGALIGDRLGVRRVQILVTPNNPFDHMIPTPLSYIPMMVLPGFTDKMTFLQRVTNVVAYIGLGLFKDLLFARSMNALKHKYNITTERSYQETVDGVELVLIRADFAIEYAQPLLPGNVMVGPLNVKDGKPLPPDLEEFVNDSGGHGFIIVSFGSNLASILPRTVVDMLATAFGKLKQRVVWRLKGYIPSFLGSNIKVVEWLPQNDLLAYKNIKAFVSHVGHDSLYESAYHGVPLVAFPQFADQHFNAKKAENLGIGLAVDPKGCNAQELFDTIQRVISEPSPKMALLALLLLSLTVNSAFSARIVAFCTIGKSQYMNLRSILEELASRGHEVTMVIPSTEKVQLSDRVQHKIFKVPYKPGFLENDMLKLELEGDKFRLVSKLMEVISTVCDRVLNDTKIMEELRGYDLLVYDVLGVCGALIGDRLGIPRVQIFVSPNSPFDHMIPTPLSYIPLMVLPGFTDKMTFLQRVTNVVVYIGLSFCKDLILARPMNALKIKYNITNDKSFQETVDGVELVLIRADFAIEFAQPLLPGNIMVGPLSVREGKPLPPDLEEFVDNPGGDGFIIVSFGSNLASILPRTVVDMLATAFGKLKQRVVWRLKGYIPSFLGSNIKVVEWLPQNDLLAHKNIKAFVSHVGHNSLYESAYHGVPLVAFPQYADQHYNAKQAENLGIGLAVDPKGCNAQELFDTIQRVISEPRFKTKVLHVSSLLKDRRRTPLEETGDWLEYVIRHGGAQHLRAQVFNMPWYKRYLLDVMAFLVAIVTLIIVAIWFACRCCRRLCCKLTENKPKKE</sequence>
<keyword evidence="4" id="KW-1133">Transmembrane helix</keyword>
<accession>A0AAU9WN07</accession>
<feature type="chain" id="PRO_5043908581" description="UDP-glycosyltransferases domain-containing protein" evidence="5">
    <location>
        <begin position="35"/>
        <end position="939"/>
    </location>
</feature>
<dbReference type="CDD" id="cd03784">
    <property type="entry name" value="GT1_Gtf-like"/>
    <property type="match status" value="2"/>
</dbReference>
<dbReference type="InterPro" id="IPR050271">
    <property type="entry name" value="UDP-glycosyltransferase"/>
</dbReference>
<evidence type="ECO:0000313" key="7">
    <source>
        <dbReference type="Proteomes" id="UP001159428"/>
    </source>
</evidence>
<dbReference type="EMBL" id="CALNXJ010000017">
    <property type="protein sequence ID" value="CAH3119733.1"/>
    <property type="molecule type" value="Genomic_DNA"/>
</dbReference>